<dbReference type="PANTHER" id="PTHR45866:SF1">
    <property type="entry name" value="DNA GYRASE SUBUNIT B, MITOCHONDRIAL"/>
    <property type="match status" value="1"/>
</dbReference>
<keyword evidence="7" id="KW-0413">Isomerase</keyword>
<dbReference type="InterPro" id="IPR013759">
    <property type="entry name" value="Topo_IIA_B_C"/>
</dbReference>
<dbReference type="PANTHER" id="PTHR45866">
    <property type="entry name" value="DNA GYRASE/TOPOISOMERASE SUBUNIT B"/>
    <property type="match status" value="1"/>
</dbReference>
<evidence type="ECO:0000256" key="6">
    <source>
        <dbReference type="ARBA" id="ARBA00023125"/>
    </source>
</evidence>
<comment type="catalytic activity">
    <reaction evidence="1">
        <text>ATP-dependent breakage, passage and rejoining of double-stranded DNA.</text>
        <dbReference type="EC" id="5.6.2.2"/>
    </reaction>
</comment>
<evidence type="ECO:0000256" key="5">
    <source>
        <dbReference type="ARBA" id="ARBA00023029"/>
    </source>
</evidence>
<dbReference type="Pfam" id="PF00986">
    <property type="entry name" value="DNA_gyraseB_C"/>
    <property type="match status" value="1"/>
</dbReference>
<dbReference type="Gene3D" id="3.40.50.670">
    <property type="match status" value="1"/>
</dbReference>
<dbReference type="EMBL" id="UINC01149387">
    <property type="protein sequence ID" value="SVD41830.1"/>
    <property type="molecule type" value="Genomic_DNA"/>
</dbReference>
<sequence>AFTDLDKDKIVNDLSETSNTKVDIQRYKGLGEMNATQLWETTMDPDNRTLLQVTIEDAAKAHEIFSTLMGEEVPPRREFIVSKANLVTNLDI</sequence>
<accession>A0A382V5V6</accession>
<feature type="domain" description="DNA gyrase B subunit C-terminal" evidence="8">
    <location>
        <begin position="20"/>
        <end position="80"/>
    </location>
</feature>
<protein>
    <recommendedName>
        <fullName evidence="8">DNA gyrase B subunit C-terminal domain-containing protein</fullName>
    </recommendedName>
</protein>
<organism evidence="9">
    <name type="scientific">marine metagenome</name>
    <dbReference type="NCBI Taxonomy" id="408172"/>
    <lineage>
        <taxon>unclassified sequences</taxon>
        <taxon>metagenomes</taxon>
        <taxon>ecological metagenomes</taxon>
    </lineage>
</organism>
<dbReference type="GO" id="GO:0003677">
    <property type="term" value="F:DNA binding"/>
    <property type="evidence" value="ECO:0007669"/>
    <property type="project" value="UniProtKB-KW"/>
</dbReference>
<gene>
    <name evidence="9" type="ORF">METZ01_LOCUS394684</name>
</gene>
<dbReference type="InterPro" id="IPR013760">
    <property type="entry name" value="Topo_IIA-like_dom_sf"/>
</dbReference>
<dbReference type="PRINTS" id="PR01159">
    <property type="entry name" value="DNAGYRASEB"/>
</dbReference>
<reference evidence="9" key="1">
    <citation type="submission" date="2018-05" db="EMBL/GenBank/DDBJ databases">
        <authorList>
            <person name="Lanie J.A."/>
            <person name="Ng W.-L."/>
            <person name="Kazmierczak K.M."/>
            <person name="Andrzejewski T.M."/>
            <person name="Davidsen T.M."/>
            <person name="Wayne K.J."/>
            <person name="Tettelin H."/>
            <person name="Glass J.I."/>
            <person name="Rusch D."/>
            <person name="Podicherti R."/>
            <person name="Tsui H.-C.T."/>
            <person name="Winkler M.E."/>
        </authorList>
    </citation>
    <scope>NUCLEOTIDE SEQUENCE</scope>
</reference>
<keyword evidence="3" id="KW-0547">Nucleotide-binding</keyword>
<evidence type="ECO:0000313" key="9">
    <source>
        <dbReference type="EMBL" id="SVD41830.1"/>
    </source>
</evidence>
<keyword evidence="5" id="KW-0799">Topoisomerase</keyword>
<keyword evidence="4" id="KW-0067">ATP-binding</keyword>
<evidence type="ECO:0000256" key="1">
    <source>
        <dbReference type="ARBA" id="ARBA00000185"/>
    </source>
</evidence>
<dbReference type="AlphaFoldDB" id="A0A382V5V6"/>
<evidence type="ECO:0000259" key="8">
    <source>
        <dbReference type="Pfam" id="PF00986"/>
    </source>
</evidence>
<comment type="similarity">
    <text evidence="2">Belongs to the type II topoisomerase GyrB family.</text>
</comment>
<dbReference type="GO" id="GO:0003918">
    <property type="term" value="F:DNA topoisomerase type II (double strand cut, ATP-hydrolyzing) activity"/>
    <property type="evidence" value="ECO:0007669"/>
    <property type="project" value="UniProtKB-EC"/>
</dbReference>
<dbReference type="GO" id="GO:0005524">
    <property type="term" value="F:ATP binding"/>
    <property type="evidence" value="ECO:0007669"/>
    <property type="project" value="UniProtKB-KW"/>
</dbReference>
<dbReference type="InterPro" id="IPR000565">
    <property type="entry name" value="Topo_IIA_B"/>
</dbReference>
<evidence type="ECO:0000256" key="3">
    <source>
        <dbReference type="ARBA" id="ARBA00022741"/>
    </source>
</evidence>
<proteinExistence type="inferred from homology"/>
<dbReference type="InterPro" id="IPR002288">
    <property type="entry name" value="DNA_gyrase_B_C"/>
</dbReference>
<dbReference type="GO" id="GO:0006265">
    <property type="term" value="P:DNA topological change"/>
    <property type="evidence" value="ECO:0007669"/>
    <property type="project" value="InterPro"/>
</dbReference>
<name>A0A382V5V6_9ZZZZ</name>
<evidence type="ECO:0000256" key="4">
    <source>
        <dbReference type="ARBA" id="ARBA00022840"/>
    </source>
</evidence>
<keyword evidence="6" id="KW-0238">DNA-binding</keyword>
<evidence type="ECO:0000256" key="7">
    <source>
        <dbReference type="ARBA" id="ARBA00023235"/>
    </source>
</evidence>
<evidence type="ECO:0000256" key="2">
    <source>
        <dbReference type="ARBA" id="ARBA00010708"/>
    </source>
</evidence>
<dbReference type="SUPFAM" id="SSF56719">
    <property type="entry name" value="Type II DNA topoisomerase"/>
    <property type="match status" value="1"/>
</dbReference>
<feature type="non-terminal residue" evidence="9">
    <location>
        <position position="1"/>
    </location>
</feature>